<comment type="caution">
    <text evidence="1">The sequence shown here is derived from an EMBL/GenBank/DDBJ whole genome shotgun (WGS) entry which is preliminary data.</text>
</comment>
<reference evidence="1 2" key="1">
    <citation type="submission" date="2017-11" db="EMBL/GenBank/DDBJ databases">
        <title>Genomic Encyclopedia of Archaeal and Bacterial Type Strains, Phase II (KMG-II): From Individual Species to Whole Genera.</title>
        <authorList>
            <person name="Goeker M."/>
        </authorList>
    </citation>
    <scope>NUCLEOTIDE SEQUENCE [LARGE SCALE GENOMIC DNA]</scope>
    <source>
        <strain evidence="1 2">DSM 27268</strain>
    </source>
</reference>
<sequence length="30" mass="3521">MTRKIINHSKKDFRLATEKKIHPKSVVDEA</sequence>
<dbReference type="EMBL" id="PGFG01000001">
    <property type="protein sequence ID" value="PJJ76305.1"/>
    <property type="molecule type" value="Genomic_DNA"/>
</dbReference>
<protein>
    <submittedName>
        <fullName evidence="1">Uncharacterized protein</fullName>
    </submittedName>
</protein>
<evidence type="ECO:0000313" key="2">
    <source>
        <dbReference type="Proteomes" id="UP000230000"/>
    </source>
</evidence>
<proteinExistence type="predicted"/>
<evidence type="ECO:0000313" key="1">
    <source>
        <dbReference type="EMBL" id="PJJ76305.1"/>
    </source>
</evidence>
<dbReference type="Proteomes" id="UP000230000">
    <property type="component" value="Unassembled WGS sequence"/>
</dbReference>
<name>A0A2M9CWP8_9BACT</name>
<organism evidence="1 2">
    <name type="scientific">Thermoflavifilum aggregans</name>
    <dbReference type="NCBI Taxonomy" id="454188"/>
    <lineage>
        <taxon>Bacteria</taxon>
        <taxon>Pseudomonadati</taxon>
        <taxon>Bacteroidota</taxon>
        <taxon>Chitinophagia</taxon>
        <taxon>Chitinophagales</taxon>
        <taxon>Chitinophagaceae</taxon>
        <taxon>Thermoflavifilum</taxon>
    </lineage>
</organism>
<dbReference type="AlphaFoldDB" id="A0A2M9CWP8"/>
<gene>
    <name evidence="1" type="ORF">BXY57_1915</name>
</gene>
<accession>A0A2M9CWP8</accession>
<keyword evidence="2" id="KW-1185">Reference proteome</keyword>